<keyword evidence="2" id="KW-1185">Reference proteome</keyword>
<evidence type="ECO:0000313" key="2">
    <source>
        <dbReference type="Proteomes" id="UP000436088"/>
    </source>
</evidence>
<dbReference type="Proteomes" id="UP000436088">
    <property type="component" value="Unassembled WGS sequence"/>
</dbReference>
<organism evidence="1 2">
    <name type="scientific">Hibiscus syriacus</name>
    <name type="common">Rose of Sharon</name>
    <dbReference type="NCBI Taxonomy" id="106335"/>
    <lineage>
        <taxon>Eukaryota</taxon>
        <taxon>Viridiplantae</taxon>
        <taxon>Streptophyta</taxon>
        <taxon>Embryophyta</taxon>
        <taxon>Tracheophyta</taxon>
        <taxon>Spermatophyta</taxon>
        <taxon>Magnoliopsida</taxon>
        <taxon>eudicotyledons</taxon>
        <taxon>Gunneridae</taxon>
        <taxon>Pentapetalae</taxon>
        <taxon>rosids</taxon>
        <taxon>malvids</taxon>
        <taxon>Malvales</taxon>
        <taxon>Malvaceae</taxon>
        <taxon>Malvoideae</taxon>
        <taxon>Hibiscus</taxon>
    </lineage>
</organism>
<dbReference type="EMBL" id="VEPZ02001387">
    <property type="protein sequence ID" value="KAE8676252.1"/>
    <property type="molecule type" value="Genomic_DNA"/>
</dbReference>
<dbReference type="AlphaFoldDB" id="A0A6A2XL49"/>
<name>A0A6A2XL49_HIBSY</name>
<evidence type="ECO:0000313" key="1">
    <source>
        <dbReference type="EMBL" id="KAE8676252.1"/>
    </source>
</evidence>
<accession>A0A6A2XL49</accession>
<comment type="caution">
    <text evidence="1">The sequence shown here is derived from an EMBL/GenBank/DDBJ whole genome shotgun (WGS) entry which is preliminary data.</text>
</comment>
<gene>
    <name evidence="1" type="ORF">F3Y22_tig00111621pilonHSYRG00383</name>
</gene>
<sequence length="212" mass="23197">MDHLRHMYSAVTVPRRRRRSAAVRSAARGPGLLLLNAQAMLIESEVSSARDSSGKDWSSKKKLSSSLKTDISPSFTSLDASFSFVEVNLKYEQSTEGCFFLVIMLYLFRHEEKNFISSCEPAEVGPKLAAAEEAFEFSLRTTATICRVLSLDSIVDSGASDHMTRAPILCTNYLGTKSKILAMINGVLLEKQVIVICPNLGVLSAAVLSMVL</sequence>
<protein>
    <submittedName>
        <fullName evidence="1">Uncharacterized protein</fullName>
    </submittedName>
</protein>
<reference evidence="1" key="1">
    <citation type="submission" date="2019-09" db="EMBL/GenBank/DDBJ databases">
        <title>Draft genome information of white flower Hibiscus syriacus.</title>
        <authorList>
            <person name="Kim Y.-M."/>
        </authorList>
    </citation>
    <scope>NUCLEOTIDE SEQUENCE [LARGE SCALE GENOMIC DNA]</scope>
    <source>
        <strain evidence="1">YM2019G1</strain>
    </source>
</reference>
<proteinExistence type="predicted"/>